<dbReference type="InterPro" id="IPR023213">
    <property type="entry name" value="CAT-like_dom_sf"/>
</dbReference>
<protein>
    <submittedName>
        <fullName evidence="1">Uncharacterized protein</fullName>
    </submittedName>
</protein>
<dbReference type="Gene3D" id="3.30.559.10">
    <property type="entry name" value="Chloramphenicol acetyltransferase-like domain"/>
    <property type="match status" value="1"/>
</dbReference>
<accession>A0A0D3JL90</accession>
<name>A0A0D3JL90_EMIH1</name>
<dbReference type="AlphaFoldDB" id="A0A0D3JL90"/>
<reference evidence="2" key="1">
    <citation type="journal article" date="2013" name="Nature">
        <title>Pan genome of the phytoplankton Emiliania underpins its global distribution.</title>
        <authorList>
            <person name="Read B.A."/>
            <person name="Kegel J."/>
            <person name="Klute M.J."/>
            <person name="Kuo A."/>
            <person name="Lefebvre S.C."/>
            <person name="Maumus F."/>
            <person name="Mayer C."/>
            <person name="Miller J."/>
            <person name="Monier A."/>
            <person name="Salamov A."/>
            <person name="Young J."/>
            <person name="Aguilar M."/>
            <person name="Claverie J.M."/>
            <person name="Frickenhaus S."/>
            <person name="Gonzalez K."/>
            <person name="Herman E.K."/>
            <person name="Lin Y.C."/>
            <person name="Napier J."/>
            <person name="Ogata H."/>
            <person name="Sarno A.F."/>
            <person name="Shmutz J."/>
            <person name="Schroeder D."/>
            <person name="de Vargas C."/>
            <person name="Verret F."/>
            <person name="von Dassow P."/>
            <person name="Valentin K."/>
            <person name="Van de Peer Y."/>
            <person name="Wheeler G."/>
            <person name="Dacks J.B."/>
            <person name="Delwiche C.F."/>
            <person name="Dyhrman S.T."/>
            <person name="Glockner G."/>
            <person name="John U."/>
            <person name="Richards T."/>
            <person name="Worden A.Z."/>
            <person name="Zhang X."/>
            <person name="Grigoriev I.V."/>
            <person name="Allen A.E."/>
            <person name="Bidle K."/>
            <person name="Borodovsky M."/>
            <person name="Bowler C."/>
            <person name="Brownlee C."/>
            <person name="Cock J.M."/>
            <person name="Elias M."/>
            <person name="Gladyshev V.N."/>
            <person name="Groth M."/>
            <person name="Guda C."/>
            <person name="Hadaegh A."/>
            <person name="Iglesias-Rodriguez M.D."/>
            <person name="Jenkins J."/>
            <person name="Jones B.M."/>
            <person name="Lawson T."/>
            <person name="Leese F."/>
            <person name="Lindquist E."/>
            <person name="Lobanov A."/>
            <person name="Lomsadze A."/>
            <person name="Malik S.B."/>
            <person name="Marsh M.E."/>
            <person name="Mackinder L."/>
            <person name="Mock T."/>
            <person name="Mueller-Roeber B."/>
            <person name="Pagarete A."/>
            <person name="Parker M."/>
            <person name="Probert I."/>
            <person name="Quesneville H."/>
            <person name="Raines C."/>
            <person name="Rensing S.A."/>
            <person name="Riano-Pachon D.M."/>
            <person name="Richier S."/>
            <person name="Rokitta S."/>
            <person name="Shiraiwa Y."/>
            <person name="Soanes D.M."/>
            <person name="van der Giezen M."/>
            <person name="Wahlund T.M."/>
            <person name="Williams B."/>
            <person name="Wilson W."/>
            <person name="Wolfe G."/>
            <person name="Wurch L.L."/>
        </authorList>
    </citation>
    <scope>NUCLEOTIDE SEQUENCE</scope>
</reference>
<dbReference type="EnsemblProtists" id="EOD24275">
    <property type="protein sequence ID" value="EOD24275"/>
    <property type="gene ID" value="EMIHUDRAFT_238705"/>
</dbReference>
<dbReference type="GeneID" id="17269819"/>
<dbReference type="Proteomes" id="UP000013827">
    <property type="component" value="Unassembled WGS sequence"/>
</dbReference>
<keyword evidence="2" id="KW-1185">Reference proteome</keyword>
<dbReference type="KEGG" id="ehx:EMIHUDRAFT_238705"/>
<reference evidence="1" key="2">
    <citation type="submission" date="2024-10" db="UniProtKB">
        <authorList>
            <consortium name="EnsemblProtists"/>
        </authorList>
    </citation>
    <scope>IDENTIFICATION</scope>
</reference>
<evidence type="ECO:0000313" key="1">
    <source>
        <dbReference type="EnsemblProtists" id="EOD24275"/>
    </source>
</evidence>
<evidence type="ECO:0000313" key="2">
    <source>
        <dbReference type="Proteomes" id="UP000013827"/>
    </source>
</evidence>
<proteinExistence type="predicted"/>
<dbReference type="PaxDb" id="2903-EOD24275"/>
<dbReference type="RefSeq" id="XP_005776704.1">
    <property type="nucleotide sequence ID" value="XM_005776647.1"/>
</dbReference>
<organism evidence="1 2">
    <name type="scientific">Emiliania huxleyi (strain CCMP1516)</name>
    <dbReference type="NCBI Taxonomy" id="280463"/>
    <lineage>
        <taxon>Eukaryota</taxon>
        <taxon>Haptista</taxon>
        <taxon>Haptophyta</taxon>
        <taxon>Prymnesiophyceae</taxon>
        <taxon>Isochrysidales</taxon>
        <taxon>Noelaerhabdaceae</taxon>
        <taxon>Emiliania</taxon>
    </lineage>
</organism>
<dbReference type="HOGENOM" id="CLU_057428_0_0_1"/>
<sequence length="291" mass="30416">MPLAAYARLLKTVKTVWSGQLIAISVSHGIVDARSLGVFLRAWSAAYRGDTTDEPVSFDASVLPAAPAGFGAAPVVASDGIPDAWRAHHRPFKMPHGTAFAPAVTTYHRSRTALAALAARFDPEGGSPLSANDALCGEVAEAVGATSVALMVDYRQAVGAGDLFGVAISTQDVVAEAPSGVPAALRRAVPLWRARDFVDWKIGQGSGGCAEVFFNSWVRAFALPETRFAAPVQTIMLGRSMCAARMRAFAPMGVPYVLMLPHNDGVTVVVMGPEDVGGRIEGASSVALPSE</sequence>